<comment type="caution">
    <text evidence="1">The sequence shown here is derived from an EMBL/GenBank/DDBJ whole genome shotgun (WGS) entry which is preliminary data.</text>
</comment>
<sequence>MEYHENIKKMNKAMDKILLNTVLKSIEVNNELDFILKNKLESNLIGSAAKINKEIERLYRSKASVKEFNNVYAATMTKEVNRALRLIGFNGAKWCKAITKEITRTSEIDGYVNQYIEFLKAIDELDNKEVV</sequence>
<organism evidence="1 2">
    <name type="scientific">Candidatus Vagococcus giribetii</name>
    <dbReference type="NCBI Taxonomy" id="2230876"/>
    <lineage>
        <taxon>Bacteria</taxon>
        <taxon>Bacillati</taxon>
        <taxon>Bacillota</taxon>
        <taxon>Bacilli</taxon>
        <taxon>Lactobacillales</taxon>
        <taxon>Enterococcaceae</taxon>
        <taxon>Vagococcus</taxon>
    </lineage>
</organism>
<accession>A0ABS3HR22</accession>
<reference evidence="1 2" key="1">
    <citation type="submission" date="2021-03" db="EMBL/GenBank/DDBJ databases">
        <title>Enterococcal diversity collection.</title>
        <authorList>
            <person name="Gilmore M.S."/>
            <person name="Schwartzman J."/>
            <person name="Van Tyne D."/>
            <person name="Martin M."/>
            <person name="Earl A.M."/>
            <person name="Manson A.L."/>
            <person name="Straub T."/>
            <person name="Salamzade R."/>
            <person name="Saavedra J."/>
            <person name="Lebreton F."/>
            <person name="Prichula J."/>
            <person name="Schaufler K."/>
            <person name="Gaca A."/>
            <person name="Sgardioli B."/>
            <person name="Wagenaar J."/>
            <person name="Strong T."/>
        </authorList>
    </citation>
    <scope>NUCLEOTIDE SEQUENCE [LARGE SCALE GENOMIC DNA]</scope>
    <source>
        <strain evidence="1 2">DIV0080</strain>
    </source>
</reference>
<name>A0ABS3HR22_9ENTE</name>
<evidence type="ECO:0000313" key="1">
    <source>
        <dbReference type="EMBL" id="MBO0476164.1"/>
    </source>
</evidence>
<dbReference type="Proteomes" id="UP000664857">
    <property type="component" value="Unassembled WGS sequence"/>
</dbReference>
<proteinExistence type="predicted"/>
<gene>
    <name evidence="1" type="ORF">DOK76_03720</name>
</gene>
<keyword evidence="2" id="KW-1185">Reference proteome</keyword>
<protein>
    <submittedName>
        <fullName evidence="1">Uncharacterized protein</fullName>
    </submittedName>
</protein>
<evidence type="ECO:0000313" key="2">
    <source>
        <dbReference type="Proteomes" id="UP000664857"/>
    </source>
</evidence>
<dbReference type="EMBL" id="JAFLVX010000011">
    <property type="protein sequence ID" value="MBO0476164.1"/>
    <property type="molecule type" value="Genomic_DNA"/>
</dbReference>
<dbReference type="RefSeq" id="WP_206965082.1">
    <property type="nucleotide sequence ID" value="NZ_JAFLVX010000011.1"/>
</dbReference>